<accession>A0A4C1ZC46</accession>
<name>A0A4C1ZC46_EUMVA</name>
<sequence length="99" mass="11241">MLLRSRTVKFFDIKRALRVKILGSLRGRHQITQSERKGETELAILYTVYYFPLYSFGCDNGFHGASVRARLSFYVQTLMIPSARGPGRGAARRSLAKQS</sequence>
<proteinExistence type="predicted"/>
<dbReference type="EMBL" id="BGZK01001789">
    <property type="protein sequence ID" value="GBP86351.1"/>
    <property type="molecule type" value="Genomic_DNA"/>
</dbReference>
<reference evidence="1 2" key="1">
    <citation type="journal article" date="2019" name="Commun. Biol.">
        <title>The bagworm genome reveals a unique fibroin gene that provides high tensile strength.</title>
        <authorList>
            <person name="Kono N."/>
            <person name="Nakamura H."/>
            <person name="Ohtoshi R."/>
            <person name="Tomita M."/>
            <person name="Numata K."/>
            <person name="Arakawa K."/>
        </authorList>
    </citation>
    <scope>NUCLEOTIDE SEQUENCE [LARGE SCALE GENOMIC DNA]</scope>
</reference>
<evidence type="ECO:0000313" key="1">
    <source>
        <dbReference type="EMBL" id="GBP86351.1"/>
    </source>
</evidence>
<dbReference type="Proteomes" id="UP000299102">
    <property type="component" value="Unassembled WGS sequence"/>
</dbReference>
<protein>
    <submittedName>
        <fullName evidence="1">Uncharacterized protein</fullName>
    </submittedName>
</protein>
<dbReference type="AlphaFoldDB" id="A0A4C1ZC46"/>
<organism evidence="1 2">
    <name type="scientific">Eumeta variegata</name>
    <name type="common">Bagworm moth</name>
    <name type="synonym">Eumeta japonica</name>
    <dbReference type="NCBI Taxonomy" id="151549"/>
    <lineage>
        <taxon>Eukaryota</taxon>
        <taxon>Metazoa</taxon>
        <taxon>Ecdysozoa</taxon>
        <taxon>Arthropoda</taxon>
        <taxon>Hexapoda</taxon>
        <taxon>Insecta</taxon>
        <taxon>Pterygota</taxon>
        <taxon>Neoptera</taxon>
        <taxon>Endopterygota</taxon>
        <taxon>Lepidoptera</taxon>
        <taxon>Glossata</taxon>
        <taxon>Ditrysia</taxon>
        <taxon>Tineoidea</taxon>
        <taxon>Psychidae</taxon>
        <taxon>Oiketicinae</taxon>
        <taxon>Eumeta</taxon>
    </lineage>
</organism>
<evidence type="ECO:0000313" key="2">
    <source>
        <dbReference type="Proteomes" id="UP000299102"/>
    </source>
</evidence>
<comment type="caution">
    <text evidence="1">The sequence shown here is derived from an EMBL/GenBank/DDBJ whole genome shotgun (WGS) entry which is preliminary data.</text>
</comment>
<gene>
    <name evidence="1" type="ORF">EVAR_55278_1</name>
</gene>
<keyword evidence="2" id="KW-1185">Reference proteome</keyword>